<sequence length="330" mass="37490">MMAAYKRLKGHVKHVPDKVTQIEQTKKALSYLLTHDETTKEKIEIVEQTAMMEEFNTPGGIKFCSLLNWNPQVDLQDMDCAHRIGQSKTVRVFCFITDGTVEEMIVERAERKQYLNAAIIQQGRLAQQNRKISKDELMTIVRFGADKIFNVRRSMITDEDIDAILARGEERPESMKGKIAADSHHNIANLSLSGDNGNASVSSLYKFERELFSKDTNNGDVLPSTCIALPQRERKSNNNEDEYYRIQDPAKIPVVDDHQFSQRERMVALLTKKTQVENRRKELVRVITEVKADETRVKVPKSKAVEGALADYKTALPAVTDKESSAERCS</sequence>
<dbReference type="EMBL" id="CM047587">
    <property type="protein sequence ID" value="KAI9906451.1"/>
    <property type="molecule type" value="Genomic_DNA"/>
</dbReference>
<reference evidence="1 2" key="1">
    <citation type="journal article" date="2022" name="bioRxiv">
        <title>The genome of the oomycete Peronosclerospora sorghi, a cosmopolitan pathogen of maize and sorghum, is inflated with dispersed pseudogenes.</title>
        <authorList>
            <person name="Fletcher K."/>
            <person name="Martin F."/>
            <person name="Isakeit T."/>
            <person name="Cavanaugh K."/>
            <person name="Magill C."/>
            <person name="Michelmore R."/>
        </authorList>
    </citation>
    <scope>NUCLEOTIDE SEQUENCE [LARGE SCALE GENOMIC DNA]</scope>
    <source>
        <strain evidence="1">P6</strain>
    </source>
</reference>
<accession>A0ACC0VKZ7</accession>
<dbReference type="Proteomes" id="UP001163321">
    <property type="component" value="Chromosome 8"/>
</dbReference>
<proteinExistence type="predicted"/>
<organism evidence="1 2">
    <name type="scientific">Peronosclerospora sorghi</name>
    <dbReference type="NCBI Taxonomy" id="230839"/>
    <lineage>
        <taxon>Eukaryota</taxon>
        <taxon>Sar</taxon>
        <taxon>Stramenopiles</taxon>
        <taxon>Oomycota</taxon>
        <taxon>Peronosporomycetes</taxon>
        <taxon>Peronosporales</taxon>
        <taxon>Peronosporaceae</taxon>
        <taxon>Peronosclerospora</taxon>
    </lineage>
</organism>
<keyword evidence="2" id="KW-1185">Reference proteome</keyword>
<gene>
    <name evidence="1" type="ORF">PsorP6_003258</name>
</gene>
<evidence type="ECO:0000313" key="1">
    <source>
        <dbReference type="EMBL" id="KAI9906451.1"/>
    </source>
</evidence>
<protein>
    <submittedName>
        <fullName evidence="1">Uncharacterized protein</fullName>
    </submittedName>
</protein>
<name>A0ACC0VKZ7_9STRA</name>
<evidence type="ECO:0000313" key="2">
    <source>
        <dbReference type="Proteomes" id="UP001163321"/>
    </source>
</evidence>
<comment type="caution">
    <text evidence="1">The sequence shown here is derived from an EMBL/GenBank/DDBJ whole genome shotgun (WGS) entry which is preliminary data.</text>
</comment>